<name>A0A518H1D2_9BACT</name>
<dbReference type="InterPro" id="IPR050090">
    <property type="entry name" value="Tyrosine_recombinase_XerCD"/>
</dbReference>
<dbReference type="KEGG" id="tpla:ElP_25470"/>
<dbReference type="Proteomes" id="UP000317835">
    <property type="component" value="Chromosome"/>
</dbReference>
<dbReference type="SUPFAM" id="SSF56349">
    <property type="entry name" value="DNA breaking-rejoining enzymes"/>
    <property type="match status" value="1"/>
</dbReference>
<protein>
    <submittedName>
        <fullName evidence="4">Tyrosine recombinase XerD</fullName>
    </submittedName>
</protein>
<dbReference type="InterPro" id="IPR002104">
    <property type="entry name" value="Integrase_catalytic"/>
</dbReference>
<dbReference type="PANTHER" id="PTHR30349">
    <property type="entry name" value="PHAGE INTEGRASE-RELATED"/>
    <property type="match status" value="1"/>
</dbReference>
<dbReference type="RefSeq" id="WP_145269698.1">
    <property type="nucleotide sequence ID" value="NZ_CP036426.1"/>
</dbReference>
<dbReference type="GO" id="GO:0015074">
    <property type="term" value="P:DNA integration"/>
    <property type="evidence" value="ECO:0007669"/>
    <property type="project" value="InterPro"/>
</dbReference>
<dbReference type="Gene3D" id="1.10.443.10">
    <property type="entry name" value="Intergrase catalytic core"/>
    <property type="match status" value="1"/>
</dbReference>
<gene>
    <name evidence="4" type="primary">xerD_3</name>
    <name evidence="4" type="ORF">ElP_25470</name>
</gene>
<reference evidence="4 5" key="1">
    <citation type="submission" date="2019-02" db="EMBL/GenBank/DDBJ databases">
        <title>Deep-cultivation of Planctomycetes and their phenomic and genomic characterization uncovers novel biology.</title>
        <authorList>
            <person name="Wiegand S."/>
            <person name="Jogler M."/>
            <person name="Boedeker C."/>
            <person name="Pinto D."/>
            <person name="Vollmers J."/>
            <person name="Rivas-Marin E."/>
            <person name="Kohn T."/>
            <person name="Peeters S.H."/>
            <person name="Heuer A."/>
            <person name="Rast P."/>
            <person name="Oberbeckmann S."/>
            <person name="Bunk B."/>
            <person name="Jeske O."/>
            <person name="Meyerdierks A."/>
            <person name="Storesund J.E."/>
            <person name="Kallscheuer N."/>
            <person name="Luecker S."/>
            <person name="Lage O.M."/>
            <person name="Pohl T."/>
            <person name="Merkel B.J."/>
            <person name="Hornburger P."/>
            <person name="Mueller R.-W."/>
            <person name="Bruemmer F."/>
            <person name="Labrenz M."/>
            <person name="Spormann A.M."/>
            <person name="Op den Camp H."/>
            <person name="Overmann J."/>
            <person name="Amann R."/>
            <person name="Jetten M.S.M."/>
            <person name="Mascher T."/>
            <person name="Medema M.H."/>
            <person name="Devos D.P."/>
            <person name="Kaster A.-K."/>
            <person name="Ovreas L."/>
            <person name="Rohde M."/>
            <person name="Galperin M.Y."/>
            <person name="Jogler C."/>
        </authorList>
    </citation>
    <scope>NUCLEOTIDE SEQUENCE [LARGE SCALE GENOMIC DNA]</scope>
    <source>
        <strain evidence="4 5">ElP</strain>
    </source>
</reference>
<dbReference type="Pfam" id="PF00589">
    <property type="entry name" value="Phage_integrase"/>
    <property type="match status" value="1"/>
</dbReference>
<sequence>MTIRGKRHRLASGAEGSDKAKNEFHRLMAAEGLAPAESNRRGLKVCDVFNLFLAETDRRVGRGERSRHTLDGYVRFLKSAAKEFGQLDVADLKPFHVSRWVDATDRDWGPTTRFNAITAVKAALSWASEAGRIGADPLAKLKRPKPKRREAIPSDDQVRAMLGAIRDRAFRDLVELIHDTGARPGELIRAEAADVVEQGVPVAIALLHHKTAAKTDRPRKIYLNDRAAAIVARLMEEHPAGPLLLNMRGNPWTRNAMACRFARLREKLGGGPEFTAYALRHKWVTDHLSGGTPLATVSELAGHADTTMVSRVYSKLSERSSHLQDAARGLKRDDHG</sequence>
<dbReference type="Gene3D" id="1.10.150.130">
    <property type="match status" value="1"/>
</dbReference>
<dbReference type="InterPro" id="IPR011010">
    <property type="entry name" value="DNA_brk_join_enz"/>
</dbReference>
<proteinExistence type="predicted"/>
<dbReference type="InterPro" id="IPR010998">
    <property type="entry name" value="Integrase_recombinase_N"/>
</dbReference>
<dbReference type="GO" id="GO:0006310">
    <property type="term" value="P:DNA recombination"/>
    <property type="evidence" value="ECO:0007669"/>
    <property type="project" value="UniProtKB-KW"/>
</dbReference>
<dbReference type="AlphaFoldDB" id="A0A518H1D2"/>
<dbReference type="PROSITE" id="PS51898">
    <property type="entry name" value="TYR_RECOMBINASE"/>
    <property type="match status" value="1"/>
</dbReference>
<evidence type="ECO:0000313" key="4">
    <source>
        <dbReference type="EMBL" id="QDV34655.1"/>
    </source>
</evidence>
<dbReference type="OrthoDB" id="255290at2"/>
<dbReference type="InterPro" id="IPR013762">
    <property type="entry name" value="Integrase-like_cat_sf"/>
</dbReference>
<keyword evidence="2" id="KW-0233">DNA recombination</keyword>
<evidence type="ECO:0000256" key="1">
    <source>
        <dbReference type="ARBA" id="ARBA00023125"/>
    </source>
</evidence>
<feature type="domain" description="Tyr recombinase" evidence="3">
    <location>
        <begin position="147"/>
        <end position="328"/>
    </location>
</feature>
<evidence type="ECO:0000256" key="2">
    <source>
        <dbReference type="ARBA" id="ARBA00023172"/>
    </source>
</evidence>
<dbReference type="EMBL" id="CP036426">
    <property type="protein sequence ID" value="QDV34655.1"/>
    <property type="molecule type" value="Genomic_DNA"/>
</dbReference>
<keyword evidence="1" id="KW-0238">DNA-binding</keyword>
<evidence type="ECO:0000259" key="3">
    <source>
        <dbReference type="PROSITE" id="PS51898"/>
    </source>
</evidence>
<dbReference type="GO" id="GO:0003677">
    <property type="term" value="F:DNA binding"/>
    <property type="evidence" value="ECO:0007669"/>
    <property type="project" value="UniProtKB-KW"/>
</dbReference>
<dbReference type="PANTHER" id="PTHR30349:SF88">
    <property type="entry name" value="BLL1584 PROTEIN"/>
    <property type="match status" value="1"/>
</dbReference>
<evidence type="ECO:0000313" key="5">
    <source>
        <dbReference type="Proteomes" id="UP000317835"/>
    </source>
</evidence>
<organism evidence="4 5">
    <name type="scientific">Tautonia plasticadhaerens</name>
    <dbReference type="NCBI Taxonomy" id="2527974"/>
    <lineage>
        <taxon>Bacteria</taxon>
        <taxon>Pseudomonadati</taxon>
        <taxon>Planctomycetota</taxon>
        <taxon>Planctomycetia</taxon>
        <taxon>Isosphaerales</taxon>
        <taxon>Isosphaeraceae</taxon>
        <taxon>Tautonia</taxon>
    </lineage>
</organism>
<accession>A0A518H1D2</accession>
<keyword evidence="5" id="KW-1185">Reference proteome</keyword>